<dbReference type="STRING" id="661089.ciss_11180"/>
<evidence type="ECO:0000313" key="2">
    <source>
        <dbReference type="EMBL" id="GAV25185.1"/>
    </source>
</evidence>
<gene>
    <name evidence="2" type="ORF">ciss_11180</name>
</gene>
<comment type="caution">
    <text evidence="2">The sequence shown here is derived from an EMBL/GenBank/DDBJ whole genome shotgun (WGS) entry which is preliminary data.</text>
</comment>
<organism evidence="2 3">
    <name type="scientific">Carboxydothermus islandicus</name>
    <dbReference type="NCBI Taxonomy" id="661089"/>
    <lineage>
        <taxon>Bacteria</taxon>
        <taxon>Bacillati</taxon>
        <taxon>Bacillota</taxon>
        <taxon>Clostridia</taxon>
        <taxon>Thermoanaerobacterales</taxon>
        <taxon>Thermoanaerobacteraceae</taxon>
        <taxon>Carboxydothermus</taxon>
    </lineage>
</organism>
<dbReference type="InterPro" id="IPR025965">
    <property type="entry name" value="FlgD/Vpr_Ig-like"/>
</dbReference>
<dbReference type="Proteomes" id="UP000187338">
    <property type="component" value="Unassembled WGS sequence"/>
</dbReference>
<proteinExistence type="predicted"/>
<evidence type="ECO:0000259" key="1">
    <source>
        <dbReference type="Pfam" id="PF13860"/>
    </source>
</evidence>
<sequence>MAMTMTKAMSKKAPAGSASTLQSMMKQIAMQMRNSQQNSSTQLPRIDGLTINPTAVNFENGQTLEISFNLNQMAVVTAAIYNSAGNKVKTLLNGIHLNAGVNKITWTGTDDSGNKVAAGNYVIQITPADMISGKTGETVSAQFSVGSVNNTADTTAPQITGLTVTPSTIPLTGANVTISFEISENAKVTVQVLNSSNQVIATPLNNADKSAGTVTATWDGKDYSMYPTMIMNLQAGTYTIKVTAVDASGNSNTATFQITAA</sequence>
<dbReference type="SUPFAM" id="SSF49299">
    <property type="entry name" value="PKD domain"/>
    <property type="match status" value="1"/>
</dbReference>
<dbReference type="EMBL" id="BDJL01000035">
    <property type="protein sequence ID" value="GAV25185.1"/>
    <property type="molecule type" value="Genomic_DNA"/>
</dbReference>
<dbReference type="AlphaFoldDB" id="A0A1L8D1W5"/>
<protein>
    <submittedName>
        <fullName evidence="2">Peptidase S8 and S53 subtilisin kexin sedolisin</fullName>
    </submittedName>
</protein>
<accession>A0A1L8D1W5</accession>
<dbReference type="Pfam" id="PF13860">
    <property type="entry name" value="FlgD_ig"/>
    <property type="match status" value="2"/>
</dbReference>
<keyword evidence="3" id="KW-1185">Reference proteome</keyword>
<dbReference type="InterPro" id="IPR035986">
    <property type="entry name" value="PKD_dom_sf"/>
</dbReference>
<feature type="domain" description="FlgD/Vpr Ig-like" evidence="1">
    <location>
        <begin position="173"/>
        <end position="247"/>
    </location>
</feature>
<feature type="domain" description="FlgD/Vpr Ig-like" evidence="1">
    <location>
        <begin position="56"/>
        <end position="126"/>
    </location>
</feature>
<evidence type="ECO:0000313" key="3">
    <source>
        <dbReference type="Proteomes" id="UP000187338"/>
    </source>
</evidence>
<reference evidence="3" key="1">
    <citation type="submission" date="2016-12" db="EMBL/GenBank/DDBJ databases">
        <title>Draft Genome Sequences od Carboxydothermus pertinax and islandicus, Hydrogenogenic Carboxydotrophic Bacteria.</title>
        <authorList>
            <person name="Fukuyama Y."/>
            <person name="Ohmae K."/>
            <person name="Yoneda Y."/>
            <person name="Yoshida T."/>
            <person name="Sako Y."/>
        </authorList>
    </citation>
    <scope>NUCLEOTIDE SEQUENCE [LARGE SCALE GENOMIC DNA]</scope>
    <source>
        <strain evidence="3">SET</strain>
    </source>
</reference>
<dbReference type="Gene3D" id="2.60.40.4070">
    <property type="match status" value="2"/>
</dbReference>
<name>A0A1L8D1W5_9THEO</name>